<dbReference type="Pfam" id="PF04010">
    <property type="entry name" value="DUF357"/>
    <property type="match status" value="1"/>
</dbReference>
<evidence type="ECO:0000259" key="1">
    <source>
        <dbReference type="Pfam" id="PF04010"/>
    </source>
</evidence>
<accession>A0A1H9YNI2</accession>
<reference evidence="3" key="1">
    <citation type="submission" date="2016-10" db="EMBL/GenBank/DDBJ databases">
        <authorList>
            <person name="Varghese N."/>
            <person name="Submissions S."/>
        </authorList>
    </citation>
    <scope>NUCLEOTIDE SEQUENCE [LARGE SCALE GENOMIC DNA]</scope>
    <source>
        <strain evidence="3">SLH 33</strain>
    </source>
</reference>
<name>A0A1H9YNI2_9EURY</name>
<dbReference type="AlphaFoldDB" id="A0A1H9YNI2"/>
<organism evidence="2 3">
    <name type="scientific">Methanococcoides vulcani</name>
    <dbReference type="NCBI Taxonomy" id="1353158"/>
    <lineage>
        <taxon>Archaea</taxon>
        <taxon>Methanobacteriati</taxon>
        <taxon>Methanobacteriota</taxon>
        <taxon>Stenosarchaea group</taxon>
        <taxon>Methanomicrobia</taxon>
        <taxon>Methanosarcinales</taxon>
        <taxon>Methanosarcinaceae</taxon>
        <taxon>Methanococcoides</taxon>
    </lineage>
</organism>
<dbReference type="EMBL" id="FOHQ01000001">
    <property type="protein sequence ID" value="SES70682.1"/>
    <property type="molecule type" value="Genomic_DNA"/>
</dbReference>
<dbReference type="SUPFAM" id="SSF158372">
    <property type="entry name" value="AF1782-like"/>
    <property type="match status" value="1"/>
</dbReference>
<dbReference type="InterPro" id="IPR023140">
    <property type="entry name" value="DUF357"/>
</dbReference>
<proteinExistence type="predicted"/>
<dbReference type="Gene3D" id="1.20.1270.90">
    <property type="entry name" value="AF1782-like"/>
    <property type="match status" value="1"/>
</dbReference>
<keyword evidence="3" id="KW-1185">Reference proteome</keyword>
<feature type="domain" description="DUF357" evidence="1">
    <location>
        <begin position="41"/>
        <end position="113"/>
    </location>
</feature>
<evidence type="ECO:0000313" key="2">
    <source>
        <dbReference type="EMBL" id="SES70682.1"/>
    </source>
</evidence>
<dbReference type="InterPro" id="IPR036809">
    <property type="entry name" value="AF1782-like_sf"/>
</dbReference>
<protein>
    <recommendedName>
        <fullName evidence="1">DUF357 domain-containing protein</fullName>
    </recommendedName>
</protein>
<gene>
    <name evidence="2" type="ORF">SAMN04488587_0707</name>
</gene>
<evidence type="ECO:0000313" key="3">
    <source>
        <dbReference type="Proteomes" id="UP000243338"/>
    </source>
</evidence>
<dbReference type="STRING" id="1353158.SAMN04488587_0707"/>
<dbReference type="Proteomes" id="UP000243338">
    <property type="component" value="Unassembled WGS sequence"/>
</dbReference>
<sequence>MEDFSRRYSVQKSDFSTDGFITILYVDGVIVAADLNEKVERYERLLREALGKADISPIERSHMRKVAEDYKNMSRSYYEDGMHFIRSKDPVNALICFSYGHAWLDAGARLGVFDVDDDVLFTI</sequence>